<evidence type="ECO:0000313" key="3">
    <source>
        <dbReference type="Proteomes" id="UP000011680"/>
    </source>
</evidence>
<dbReference type="PATRIC" id="fig|1227457.3.peg.717"/>
<dbReference type="Pfam" id="PF00582">
    <property type="entry name" value="Usp"/>
    <property type="match status" value="1"/>
</dbReference>
<gene>
    <name evidence="2" type="ORF">C451_03989</name>
</gene>
<keyword evidence="3" id="KW-1185">Reference proteome</keyword>
<feature type="domain" description="UspA" evidence="1">
    <location>
        <begin position="11"/>
        <end position="150"/>
    </location>
</feature>
<comment type="caution">
    <text evidence="2">The sequence shown here is derived from an EMBL/GenBank/DDBJ whole genome shotgun (WGS) entry which is preliminary data.</text>
</comment>
<dbReference type="SUPFAM" id="SSF52402">
    <property type="entry name" value="Adenine nucleotide alpha hydrolases-like"/>
    <property type="match status" value="1"/>
</dbReference>
<dbReference type="EMBL" id="AOMF01000091">
    <property type="protein sequence ID" value="EMA56123.1"/>
    <property type="molecule type" value="Genomic_DNA"/>
</dbReference>
<evidence type="ECO:0000313" key="2">
    <source>
        <dbReference type="EMBL" id="EMA56123.1"/>
    </source>
</evidence>
<dbReference type="InterPro" id="IPR006016">
    <property type="entry name" value="UspA"/>
</dbReference>
<reference evidence="2 3" key="1">
    <citation type="journal article" date="2014" name="PLoS Genet.">
        <title>Phylogenetically driven sequencing of extremely halophilic archaea reveals strategies for static and dynamic osmo-response.</title>
        <authorList>
            <person name="Becker E.A."/>
            <person name="Seitzer P.M."/>
            <person name="Tritt A."/>
            <person name="Larsen D."/>
            <person name="Krusor M."/>
            <person name="Yao A.I."/>
            <person name="Wu D."/>
            <person name="Madern D."/>
            <person name="Eisen J.A."/>
            <person name="Darling A.E."/>
            <person name="Facciotti M.T."/>
        </authorList>
    </citation>
    <scope>NUCLEOTIDE SEQUENCE [LARGE SCALE GENOMIC DNA]</scope>
    <source>
        <strain evidence="2 3">JCM 13552</strain>
    </source>
</reference>
<evidence type="ECO:0000259" key="1">
    <source>
        <dbReference type="Pfam" id="PF00582"/>
    </source>
</evidence>
<dbReference type="eggNOG" id="arCOG06388">
    <property type="taxonomic scope" value="Archaea"/>
</dbReference>
<organism evidence="2 3">
    <name type="scientific">Halococcus thailandensis JCM 13552</name>
    <dbReference type="NCBI Taxonomy" id="1227457"/>
    <lineage>
        <taxon>Archaea</taxon>
        <taxon>Methanobacteriati</taxon>
        <taxon>Methanobacteriota</taxon>
        <taxon>Stenosarchaea group</taxon>
        <taxon>Halobacteria</taxon>
        <taxon>Halobacteriales</taxon>
        <taxon>Halococcaceae</taxon>
        <taxon>Halococcus</taxon>
    </lineage>
</organism>
<proteinExistence type="predicted"/>
<sequence>MLVGDLRSSMTFVVPFDGSALGEAALVRAVEYGAVLEEEVVVVSVVSERERYARQKGWVGEDEAFDVDTVVESLRERTDALAPEATFECERIREFPPAGGIADHIERMAQEHDPSVLFLGSDNLGRVVTPLASVAANIAPEEGCDLHIVRRPGPPTVEGIAPHSEFYDED</sequence>
<dbReference type="InterPro" id="IPR014729">
    <property type="entry name" value="Rossmann-like_a/b/a_fold"/>
</dbReference>
<dbReference type="Proteomes" id="UP000011680">
    <property type="component" value="Unassembled WGS sequence"/>
</dbReference>
<dbReference type="AlphaFoldDB" id="M0NEZ2"/>
<accession>M0NEZ2</accession>
<dbReference type="Gene3D" id="3.40.50.620">
    <property type="entry name" value="HUPs"/>
    <property type="match status" value="1"/>
</dbReference>
<protein>
    <recommendedName>
        <fullName evidence="1">UspA domain-containing protein</fullName>
    </recommendedName>
</protein>
<name>M0NEZ2_9EURY</name>